<protein>
    <submittedName>
        <fullName evidence="1">Uncharacterized protein</fullName>
    </submittedName>
</protein>
<organism evidence="1">
    <name type="scientific">Rhizophora mucronata</name>
    <name type="common">Asiatic mangrove</name>
    <dbReference type="NCBI Taxonomy" id="61149"/>
    <lineage>
        <taxon>Eukaryota</taxon>
        <taxon>Viridiplantae</taxon>
        <taxon>Streptophyta</taxon>
        <taxon>Embryophyta</taxon>
        <taxon>Tracheophyta</taxon>
        <taxon>Spermatophyta</taxon>
        <taxon>Magnoliopsida</taxon>
        <taxon>eudicotyledons</taxon>
        <taxon>Gunneridae</taxon>
        <taxon>Pentapetalae</taxon>
        <taxon>rosids</taxon>
        <taxon>fabids</taxon>
        <taxon>Malpighiales</taxon>
        <taxon>Rhizophoraceae</taxon>
        <taxon>Rhizophora</taxon>
    </lineage>
</organism>
<name>A0A2P2NNJ9_RHIMU</name>
<accession>A0A2P2NNJ9</accession>
<proteinExistence type="predicted"/>
<reference evidence="1" key="1">
    <citation type="submission" date="2018-02" db="EMBL/GenBank/DDBJ databases">
        <title>Rhizophora mucronata_Transcriptome.</title>
        <authorList>
            <person name="Meera S.P."/>
            <person name="Sreeshan A."/>
            <person name="Augustine A."/>
        </authorList>
    </citation>
    <scope>NUCLEOTIDE SEQUENCE</scope>
    <source>
        <tissue evidence="1">Leaf</tissue>
    </source>
</reference>
<dbReference type="EMBL" id="GGEC01063604">
    <property type="protein sequence ID" value="MBX44088.1"/>
    <property type="molecule type" value="Transcribed_RNA"/>
</dbReference>
<dbReference type="AlphaFoldDB" id="A0A2P2NNJ9"/>
<sequence>MPLDSLRQSELLFLVYDKKLHPVFLLLLLQVCSAKKHFLPSTLK</sequence>
<evidence type="ECO:0000313" key="1">
    <source>
        <dbReference type="EMBL" id="MBX44088.1"/>
    </source>
</evidence>